<keyword evidence="3" id="KW-0575">Peroxidase</keyword>
<evidence type="ECO:0000313" key="8">
    <source>
        <dbReference type="EMBL" id="CAH1983082.1"/>
    </source>
</evidence>
<dbReference type="Pfam" id="PF03098">
    <property type="entry name" value="An_peroxidase"/>
    <property type="match status" value="1"/>
</dbReference>
<evidence type="ECO:0000256" key="4">
    <source>
        <dbReference type="ARBA" id="ARBA00022617"/>
    </source>
</evidence>
<dbReference type="PANTHER" id="PTHR11475">
    <property type="entry name" value="OXIDASE/PEROXIDASE"/>
    <property type="match status" value="1"/>
</dbReference>
<dbReference type="OrthoDB" id="823504at2759"/>
<dbReference type="EMBL" id="CAKOFQ010006931">
    <property type="protein sequence ID" value="CAH1983082.1"/>
    <property type="molecule type" value="Genomic_DNA"/>
</dbReference>
<dbReference type="InterPro" id="IPR019791">
    <property type="entry name" value="Haem_peroxidase_animal"/>
</dbReference>
<keyword evidence="9" id="KW-1185">Reference proteome</keyword>
<gene>
    <name evidence="8" type="ORF">ACAOBT_LOCUS15362</name>
</gene>
<dbReference type="AlphaFoldDB" id="A0A9P0PEM9"/>
<keyword evidence="6" id="KW-0560">Oxidoreductase</keyword>
<evidence type="ECO:0000313" key="9">
    <source>
        <dbReference type="Proteomes" id="UP001152888"/>
    </source>
</evidence>
<proteinExistence type="predicted"/>
<reference evidence="8" key="1">
    <citation type="submission" date="2022-03" db="EMBL/GenBank/DDBJ databases">
        <authorList>
            <person name="Sayadi A."/>
        </authorList>
    </citation>
    <scope>NUCLEOTIDE SEQUENCE</scope>
</reference>
<dbReference type="FunFam" id="1.10.640.10:FF:000003">
    <property type="entry name" value="chorion peroxidase"/>
    <property type="match status" value="1"/>
</dbReference>
<accession>A0A9P0PEM9</accession>
<organism evidence="8 9">
    <name type="scientific">Acanthoscelides obtectus</name>
    <name type="common">Bean weevil</name>
    <name type="synonym">Bruchus obtectus</name>
    <dbReference type="NCBI Taxonomy" id="200917"/>
    <lineage>
        <taxon>Eukaryota</taxon>
        <taxon>Metazoa</taxon>
        <taxon>Ecdysozoa</taxon>
        <taxon>Arthropoda</taxon>
        <taxon>Hexapoda</taxon>
        <taxon>Insecta</taxon>
        <taxon>Pterygota</taxon>
        <taxon>Neoptera</taxon>
        <taxon>Endopterygota</taxon>
        <taxon>Coleoptera</taxon>
        <taxon>Polyphaga</taxon>
        <taxon>Cucujiformia</taxon>
        <taxon>Chrysomeloidea</taxon>
        <taxon>Chrysomelidae</taxon>
        <taxon>Bruchinae</taxon>
        <taxon>Bruchini</taxon>
        <taxon>Acanthoscelides</taxon>
    </lineage>
</organism>
<dbReference type="InterPro" id="IPR037120">
    <property type="entry name" value="Haem_peroxidase_sf_animal"/>
</dbReference>
<dbReference type="InterPro" id="IPR010255">
    <property type="entry name" value="Haem_peroxidase_sf"/>
</dbReference>
<dbReference type="GO" id="GO:0020037">
    <property type="term" value="F:heme binding"/>
    <property type="evidence" value="ECO:0007669"/>
    <property type="project" value="InterPro"/>
</dbReference>
<comment type="subcellular location">
    <subcellularLocation>
        <location evidence="1">Secreted</location>
    </subcellularLocation>
</comment>
<dbReference type="GO" id="GO:0004601">
    <property type="term" value="F:peroxidase activity"/>
    <property type="evidence" value="ECO:0007669"/>
    <property type="project" value="UniProtKB-KW"/>
</dbReference>
<dbReference type="PRINTS" id="PR00457">
    <property type="entry name" value="ANPEROXIDASE"/>
</dbReference>
<dbReference type="Proteomes" id="UP001152888">
    <property type="component" value="Unassembled WGS sequence"/>
</dbReference>
<dbReference type="GO" id="GO:0006979">
    <property type="term" value="P:response to oxidative stress"/>
    <property type="evidence" value="ECO:0007669"/>
    <property type="project" value="InterPro"/>
</dbReference>
<keyword evidence="2" id="KW-0964">Secreted</keyword>
<dbReference type="SUPFAM" id="SSF48113">
    <property type="entry name" value="Heme-dependent peroxidases"/>
    <property type="match status" value="1"/>
</dbReference>
<evidence type="ECO:0000256" key="6">
    <source>
        <dbReference type="ARBA" id="ARBA00023002"/>
    </source>
</evidence>
<evidence type="ECO:0000256" key="7">
    <source>
        <dbReference type="ARBA" id="ARBA00023004"/>
    </source>
</evidence>
<keyword evidence="4" id="KW-0479">Metal-binding</keyword>
<keyword evidence="5" id="KW-0732">Signal</keyword>
<evidence type="ECO:0008006" key="10">
    <source>
        <dbReference type="Google" id="ProtNLM"/>
    </source>
</evidence>
<evidence type="ECO:0000256" key="5">
    <source>
        <dbReference type="ARBA" id="ARBA00022729"/>
    </source>
</evidence>
<keyword evidence="7" id="KW-0408">Iron</keyword>
<dbReference type="CDD" id="cd09823">
    <property type="entry name" value="peroxinectin_like"/>
    <property type="match status" value="1"/>
</dbReference>
<dbReference type="PANTHER" id="PTHR11475:SF125">
    <property type="entry name" value="GH11385P"/>
    <property type="match status" value="1"/>
</dbReference>
<name>A0A9P0PEM9_ACAOB</name>
<evidence type="ECO:0000256" key="3">
    <source>
        <dbReference type="ARBA" id="ARBA00022559"/>
    </source>
</evidence>
<sequence length="797" mass="89633">MSSCASSSSVRLNSMKMQERRLALPLLGVLVWVLSIHSGTYAGATLLPIPITGAGLLRTSADQREPPLPHAYDRLLVTPSDLNDSVVFAERILDTLHRLEANLVSAKVILKDGTPSQGEFAAGTPEVEALQRGRQALRAVEASIQLVVHMCGSMSFNYKDCARFMNRFSLDGTPLGSSCEHLTKKCTAEEYGYMYRSGDGLCNNGKNGAWGEAFTAYARLLPADYLDGIRIPHRAVNKRPLPNPRLVSLTLVTNTGIPTRDLTLAVMQWGQFLEHDLSRTAVSVMRRRYNRYLYRSCQEFQAIGENDMFLLILLLLSFDGVHSDNTIRCCNSDNYNLSPRYIHPLCSPIEVPASDEYYHKHNVGCMNFVRSVPAVRSDCSFGHAEQLNQATHFLDGSQIYGATANKTASLRAFYSGRLKVSKAQFPPLSSHPTKDCLVSSDSDVCFTSGDSRVNFEPVLTAMHTLWFREHNRIADRLATLNKDWDDEVIFQEARRIVIAEIQHITYNEWMNKVLAPRYVRIINRLADYSPNTNPSVSNSFATSVMRAMKSLYSGKIWLVKEGRLENASVLNLHEHYNRPGVIQKPGVLDEILRGFTTQSSQKLDFAFTDDLVNKLYSDGNYGYDQLSLDIARGRDHGLPGYNQFRELCGYPLATSFEDFSDVMSQENIEALQKIYNDPADVDLIIGGLAETPHASSVFGPTFSCIAADQLLRTRRGDRFFYSNPWQPKPFTSEQLKEIKKTTFARIICDNAEDIKQMQPEAFKKLSDSNKLVNCDNESLIPKLNFIPWANTRDKYSY</sequence>
<comment type="caution">
    <text evidence="8">The sequence shown here is derived from an EMBL/GenBank/DDBJ whole genome shotgun (WGS) entry which is preliminary data.</text>
</comment>
<dbReference type="GO" id="GO:0005576">
    <property type="term" value="C:extracellular region"/>
    <property type="evidence" value="ECO:0007669"/>
    <property type="project" value="UniProtKB-SubCell"/>
</dbReference>
<protein>
    <recommendedName>
        <fullName evidence="10">Peroxidase</fullName>
    </recommendedName>
</protein>
<evidence type="ECO:0000256" key="2">
    <source>
        <dbReference type="ARBA" id="ARBA00022525"/>
    </source>
</evidence>
<dbReference type="PROSITE" id="PS50292">
    <property type="entry name" value="PEROXIDASE_3"/>
    <property type="match status" value="1"/>
</dbReference>
<evidence type="ECO:0000256" key="1">
    <source>
        <dbReference type="ARBA" id="ARBA00004613"/>
    </source>
</evidence>
<dbReference type="Gene3D" id="1.10.640.10">
    <property type="entry name" value="Haem peroxidase domain superfamily, animal type"/>
    <property type="match status" value="1"/>
</dbReference>
<dbReference type="GO" id="GO:0022412">
    <property type="term" value="P:cellular process involved in reproduction in multicellular organism"/>
    <property type="evidence" value="ECO:0007669"/>
    <property type="project" value="UniProtKB-ARBA"/>
</dbReference>
<keyword evidence="4" id="KW-0349">Heme</keyword>